<feature type="transmembrane region" description="Helical" evidence="8">
    <location>
        <begin position="138"/>
        <end position="157"/>
    </location>
</feature>
<evidence type="ECO:0000313" key="11">
    <source>
        <dbReference type="Proteomes" id="UP000009888"/>
    </source>
</evidence>
<dbReference type="InterPro" id="IPR000086">
    <property type="entry name" value="NUDIX_hydrolase_dom"/>
</dbReference>
<dbReference type="eggNOG" id="COG0494">
    <property type="taxonomic scope" value="Bacteria"/>
</dbReference>
<dbReference type="GO" id="GO:0034204">
    <property type="term" value="P:lipid translocation"/>
    <property type="evidence" value="ECO:0007669"/>
    <property type="project" value="TreeGrafter"/>
</dbReference>
<dbReference type="EMBL" id="AGWL01000008">
    <property type="protein sequence ID" value="EKU94740.1"/>
    <property type="molecule type" value="Genomic_DNA"/>
</dbReference>
<dbReference type="GO" id="GO:0005886">
    <property type="term" value="C:plasma membrane"/>
    <property type="evidence" value="ECO:0007669"/>
    <property type="project" value="UniProtKB-SubCell"/>
</dbReference>
<evidence type="ECO:0000256" key="5">
    <source>
        <dbReference type="ARBA" id="ARBA00022984"/>
    </source>
</evidence>
<dbReference type="AlphaFoldDB" id="K9EZS0"/>
<dbReference type="Proteomes" id="UP000009888">
    <property type="component" value="Unassembled WGS sequence"/>
</dbReference>
<dbReference type="InterPro" id="IPR015797">
    <property type="entry name" value="NUDIX_hydrolase-like_dom_sf"/>
</dbReference>
<comment type="caution">
    <text evidence="10">The sequence shown here is derived from an EMBL/GenBank/DDBJ whole genome shotgun (WGS) entry which is preliminary data.</text>
</comment>
<dbReference type="RefSeq" id="WP_007001892.1">
    <property type="nucleotide sequence ID" value="NZ_JH992956.1"/>
</dbReference>
<feature type="transmembrane region" description="Helical" evidence="8">
    <location>
        <begin position="359"/>
        <end position="377"/>
    </location>
</feature>
<dbReference type="GO" id="GO:0009252">
    <property type="term" value="P:peptidoglycan biosynthetic process"/>
    <property type="evidence" value="ECO:0007669"/>
    <property type="project" value="UniProtKB-KW"/>
</dbReference>
<dbReference type="GO" id="GO:0015648">
    <property type="term" value="F:lipid-linked peptidoglycan transporter activity"/>
    <property type="evidence" value="ECO:0007669"/>
    <property type="project" value="TreeGrafter"/>
</dbReference>
<evidence type="ECO:0000256" key="6">
    <source>
        <dbReference type="ARBA" id="ARBA00022989"/>
    </source>
</evidence>
<feature type="transmembrane region" description="Helical" evidence="8">
    <location>
        <begin position="490"/>
        <end position="515"/>
    </location>
</feature>
<evidence type="ECO:0000256" key="1">
    <source>
        <dbReference type="ARBA" id="ARBA00004651"/>
    </source>
</evidence>
<name>K9EZS0_9ACTO</name>
<keyword evidence="11" id="KW-1185">Reference proteome</keyword>
<organism evidence="10 11">
    <name type="scientific">Actinobaculum massiliense ACS-171-V-Col2</name>
    <dbReference type="NCBI Taxonomy" id="883066"/>
    <lineage>
        <taxon>Bacteria</taxon>
        <taxon>Bacillati</taxon>
        <taxon>Actinomycetota</taxon>
        <taxon>Actinomycetes</taxon>
        <taxon>Actinomycetales</taxon>
        <taxon>Actinomycetaceae</taxon>
        <taxon>Actinobaculum</taxon>
    </lineage>
</organism>
<keyword evidence="7 8" id="KW-0472">Membrane</keyword>
<feature type="transmembrane region" description="Helical" evidence="8">
    <location>
        <begin position="55"/>
        <end position="78"/>
    </location>
</feature>
<feature type="transmembrane region" description="Helical" evidence="8">
    <location>
        <begin position="288"/>
        <end position="307"/>
    </location>
</feature>
<sequence>MKKLLGTALGTAGVIAVLTALARAAGFVRAWVQNGALGATAAGEAYSTANTVPNVLFEIAAGGALAAAVIPLISGFLAKHLAEDVSRTASALFTWVIALGVPLAAAVSLGAYPIVSFLLGAGTDPGEVAFGASLLRMFSWQIPLYGISVVCTGVLQAHKKFVLPALAPLLNSVVVIGIFVLFAHVGGGHQNDPARISQLALYILGWGTTAGVAAFSLPQLIPVMRRVRLRPTFRFPAGVGRRALRLCGAGLAGLVAQQIQIVAIMLFANSQGDTGTYPVYTFANQLYMVPYAVLAVPIATAVFPRLSEAAALPGRPGLAKLTARSTRLVFDIGLVCVALLVAVALPAQRVFDVLRPAEGMATAMAAMAPGLLGYAVIYHGSRVLYAVEAAGSVVTVNSLAWLSVVAALGVGIAVGVSGRREVLATIGIALSVGMLVGAVGQVLAIRHCVGKDAVRGLSRSILVVLPAAIAGGAAGYGAGVWCLHLLGTGLMASLLATVVAGALVLLIGGGSIVVVDRHELASRGGAAVANERQTMAELSDAFTPGHITDSQITQVYGGFVNVFEEEATLSTTSERFSRTWIDRGDAVGVLALRQAEDGEEALLIRQYRLPVRSMMWEIPAGILDVEGEAPADAALRELREETDYEAESIEPLVSYFSSPGFNNERLILYVARGLSECDVPFQREAEEAEIEKRWVRLDDVVAGVLAGDLQCPTLAMAALAYRAKSQRG</sequence>
<keyword evidence="6 8" id="KW-1133">Transmembrane helix</keyword>
<feature type="transmembrane region" description="Helical" evidence="8">
    <location>
        <begin position="389"/>
        <end position="416"/>
    </location>
</feature>
<evidence type="ECO:0000313" key="10">
    <source>
        <dbReference type="EMBL" id="EKU94740.1"/>
    </source>
</evidence>
<keyword evidence="4" id="KW-0133">Cell shape</keyword>
<dbReference type="InterPro" id="IPR051050">
    <property type="entry name" value="Lipid_II_flippase_MurJ/MviN"/>
</dbReference>
<dbReference type="Pfam" id="PF03023">
    <property type="entry name" value="MurJ"/>
    <property type="match status" value="1"/>
</dbReference>
<gene>
    <name evidence="10" type="ORF">HMPREF9233_01687</name>
</gene>
<dbReference type="PROSITE" id="PS51462">
    <property type="entry name" value="NUDIX"/>
    <property type="match status" value="1"/>
</dbReference>
<proteinExistence type="predicted"/>
<feature type="transmembrane region" description="Helical" evidence="8">
    <location>
        <begin position="243"/>
        <end position="268"/>
    </location>
</feature>
<evidence type="ECO:0000256" key="4">
    <source>
        <dbReference type="ARBA" id="ARBA00022960"/>
    </source>
</evidence>
<evidence type="ECO:0000256" key="3">
    <source>
        <dbReference type="ARBA" id="ARBA00022692"/>
    </source>
</evidence>
<feature type="transmembrane region" description="Helical" evidence="8">
    <location>
        <begin position="422"/>
        <end position="445"/>
    </location>
</feature>
<dbReference type="PATRIC" id="fig|883066.3.peg.1748"/>
<comment type="subcellular location">
    <subcellularLocation>
        <location evidence="1">Cell membrane</location>
        <topology evidence="1">Multi-pass membrane protein</topology>
    </subcellularLocation>
</comment>
<feature type="transmembrane region" description="Helical" evidence="8">
    <location>
        <begin position="169"/>
        <end position="187"/>
    </location>
</feature>
<evidence type="ECO:0000256" key="8">
    <source>
        <dbReference type="SAM" id="Phobius"/>
    </source>
</evidence>
<dbReference type="SUPFAM" id="SSF55811">
    <property type="entry name" value="Nudix"/>
    <property type="match status" value="1"/>
</dbReference>
<keyword evidence="5" id="KW-0573">Peptidoglycan synthesis</keyword>
<keyword evidence="3 8" id="KW-0812">Transmembrane</keyword>
<dbReference type="InterPro" id="IPR004268">
    <property type="entry name" value="MurJ"/>
</dbReference>
<dbReference type="PANTHER" id="PTHR47019:SF1">
    <property type="entry name" value="LIPID II FLIPPASE MURJ"/>
    <property type="match status" value="1"/>
</dbReference>
<dbReference type="Gene3D" id="3.90.79.10">
    <property type="entry name" value="Nucleoside Triphosphate Pyrophosphohydrolase"/>
    <property type="match status" value="1"/>
</dbReference>
<feature type="transmembrane region" description="Helical" evidence="8">
    <location>
        <begin position="328"/>
        <end position="347"/>
    </location>
</feature>
<dbReference type="Pfam" id="PF00293">
    <property type="entry name" value="NUDIX"/>
    <property type="match status" value="1"/>
</dbReference>
<evidence type="ECO:0000256" key="2">
    <source>
        <dbReference type="ARBA" id="ARBA00022475"/>
    </source>
</evidence>
<protein>
    <submittedName>
        <fullName evidence="10">Integral membrane protein MviN</fullName>
    </submittedName>
</protein>
<feature type="transmembrane region" description="Helical" evidence="8">
    <location>
        <begin position="199"/>
        <end position="222"/>
    </location>
</feature>
<feature type="transmembrane region" description="Helical" evidence="8">
    <location>
        <begin position="457"/>
        <end position="478"/>
    </location>
</feature>
<reference evidence="10 11" key="1">
    <citation type="submission" date="2012-09" db="EMBL/GenBank/DDBJ databases">
        <title>The Genome Sequence of Actinobaculum massiliae ACS-171-V-COL2.</title>
        <authorList>
            <consortium name="The Broad Institute Genome Sequencing Platform"/>
            <person name="Earl A."/>
            <person name="Ward D."/>
            <person name="Feldgarden M."/>
            <person name="Gevers D."/>
            <person name="Saerens B."/>
            <person name="Vaneechoutte M."/>
            <person name="Walker B."/>
            <person name="Young S.K."/>
            <person name="Zeng Q."/>
            <person name="Gargeya S."/>
            <person name="Fitzgerald M."/>
            <person name="Haas B."/>
            <person name="Abouelleil A."/>
            <person name="Alvarado L."/>
            <person name="Arachchi H.M."/>
            <person name="Berlin A."/>
            <person name="Chapman S.B."/>
            <person name="Goldberg J."/>
            <person name="Griggs A."/>
            <person name="Gujja S."/>
            <person name="Hansen M."/>
            <person name="Howarth C."/>
            <person name="Imamovic A."/>
            <person name="Larimer J."/>
            <person name="McCowen C."/>
            <person name="Montmayeur A."/>
            <person name="Murphy C."/>
            <person name="Neiman D."/>
            <person name="Pearson M."/>
            <person name="Priest M."/>
            <person name="Roberts A."/>
            <person name="Saif S."/>
            <person name="Shea T."/>
            <person name="Sisk P."/>
            <person name="Sykes S."/>
            <person name="Wortman J."/>
            <person name="Nusbaum C."/>
            <person name="Birren B."/>
        </authorList>
    </citation>
    <scope>NUCLEOTIDE SEQUENCE [LARGE SCALE GENOMIC DNA]</scope>
    <source>
        <strain evidence="11">ACS-171-V-Col2</strain>
    </source>
</reference>
<feature type="transmembrane region" description="Helical" evidence="8">
    <location>
        <begin position="90"/>
        <end position="118"/>
    </location>
</feature>
<dbReference type="CDD" id="cd24158">
    <property type="entry name" value="NUDIX_ADPRase_Rv1700"/>
    <property type="match status" value="1"/>
</dbReference>
<accession>K9EZS0</accession>
<feature type="domain" description="Nudix hydrolase" evidence="9">
    <location>
        <begin position="582"/>
        <end position="717"/>
    </location>
</feature>
<evidence type="ECO:0000256" key="7">
    <source>
        <dbReference type="ARBA" id="ARBA00023136"/>
    </source>
</evidence>
<dbReference type="eggNOG" id="COG0728">
    <property type="taxonomic scope" value="Bacteria"/>
</dbReference>
<dbReference type="PANTHER" id="PTHR47019">
    <property type="entry name" value="LIPID II FLIPPASE MURJ"/>
    <property type="match status" value="1"/>
</dbReference>
<keyword evidence="2" id="KW-1003">Cell membrane</keyword>
<dbReference type="PRINTS" id="PR01806">
    <property type="entry name" value="VIRFACTRMVIN"/>
</dbReference>
<dbReference type="HOGENOM" id="CLU_006797_2_0_11"/>
<dbReference type="GO" id="GO:0008360">
    <property type="term" value="P:regulation of cell shape"/>
    <property type="evidence" value="ECO:0007669"/>
    <property type="project" value="UniProtKB-KW"/>
</dbReference>
<evidence type="ECO:0000259" key="9">
    <source>
        <dbReference type="PROSITE" id="PS51462"/>
    </source>
</evidence>
<dbReference type="STRING" id="202789.GCA_001457435_00416"/>